<reference evidence="4 5" key="1">
    <citation type="journal article" date="2023" name="Hortic Res">
        <title>Pangenome of water caltrop reveals structural variations and asymmetric subgenome divergence after allopolyploidization.</title>
        <authorList>
            <person name="Zhang X."/>
            <person name="Chen Y."/>
            <person name="Wang L."/>
            <person name="Yuan Y."/>
            <person name="Fang M."/>
            <person name="Shi L."/>
            <person name="Lu R."/>
            <person name="Comes H.P."/>
            <person name="Ma Y."/>
            <person name="Chen Y."/>
            <person name="Huang G."/>
            <person name="Zhou Y."/>
            <person name="Zheng Z."/>
            <person name="Qiu Y."/>
        </authorList>
    </citation>
    <scope>NUCLEOTIDE SEQUENCE [LARGE SCALE GENOMIC DNA]</scope>
    <source>
        <tissue evidence="4">Roots</tissue>
    </source>
</reference>
<feature type="compositionally biased region" description="Polar residues" evidence="2">
    <location>
        <begin position="321"/>
        <end position="339"/>
    </location>
</feature>
<evidence type="ECO:0000313" key="5">
    <source>
        <dbReference type="Proteomes" id="UP001345219"/>
    </source>
</evidence>
<dbReference type="GO" id="GO:0007018">
    <property type="term" value="P:microtubule-based movement"/>
    <property type="evidence" value="ECO:0007669"/>
    <property type="project" value="InterPro"/>
</dbReference>
<dbReference type="InterPro" id="IPR033467">
    <property type="entry name" value="Tesmin/TSO1-like_CXC"/>
</dbReference>
<sequence>MGKTTRRKKQANAGENISPSASASPSASTADTVSSAAEQYERRIHDLEVENRAYQKDIEELKNKLGNVFITPDSVRKLKDGYLQKLNALEDQVKELKKKQNVQSQLSTCRRRNDQGMKHLHDEIQKLKAQKVQLQCQVKLDAVQFRLRKAALEKEVLQLKKDGRRKEFEMQKLLALNQRQRMFLQRKNEETSMASDRLRNLLESRKILLSRKTGTKKTCPAGIQSIDHEFEITSHIKQLCSEYEQQIEMMAIEIMEAKEEAELLKQENFSLLIENKELGCRVDPGMQELKEDLLKLSNLLSQLEMQKAKVKFLEDPEGDLTQPSISAGSTTEYTDPNISELDNSEEVALKGGKKESAECQCSCSKKSLCKTMKCGCRTAGGSCGPSCGCSSAKCTNRAELPIKLEGSADTGLKDGSSISSGNPPENVVAEKNVLDIGDVIPHSGPLLGPTENDDRCGIKKMPLYDIANTLIKSFASKHNQRRKARQ</sequence>
<feature type="compositionally biased region" description="Basic residues" evidence="2">
    <location>
        <begin position="1"/>
        <end position="10"/>
    </location>
</feature>
<dbReference type="AlphaFoldDB" id="A0AAN7QL75"/>
<proteinExistence type="predicted"/>
<dbReference type="PANTHER" id="PTHR47969:SF6">
    <property type="entry name" value="KINESIN-LIKE PROTEIN KIN-4C"/>
    <property type="match status" value="1"/>
</dbReference>
<evidence type="ECO:0000256" key="2">
    <source>
        <dbReference type="SAM" id="MobiDB-lite"/>
    </source>
</evidence>
<dbReference type="GO" id="GO:0005875">
    <property type="term" value="C:microtubule associated complex"/>
    <property type="evidence" value="ECO:0007669"/>
    <property type="project" value="TreeGrafter"/>
</dbReference>
<keyword evidence="5" id="KW-1185">Reference proteome</keyword>
<dbReference type="GO" id="GO:0007052">
    <property type="term" value="P:mitotic spindle organization"/>
    <property type="evidence" value="ECO:0007669"/>
    <property type="project" value="TreeGrafter"/>
</dbReference>
<evidence type="ECO:0000259" key="3">
    <source>
        <dbReference type="SMART" id="SM01114"/>
    </source>
</evidence>
<dbReference type="GO" id="GO:0051231">
    <property type="term" value="P:spindle elongation"/>
    <property type="evidence" value="ECO:0007669"/>
    <property type="project" value="TreeGrafter"/>
</dbReference>
<feature type="coiled-coil region" evidence="1">
    <location>
        <begin position="240"/>
        <end position="306"/>
    </location>
</feature>
<evidence type="ECO:0000256" key="1">
    <source>
        <dbReference type="SAM" id="Coils"/>
    </source>
</evidence>
<feature type="domain" description="Tesmin/TSO1-like CXC" evidence="3">
    <location>
        <begin position="354"/>
        <end position="400"/>
    </location>
</feature>
<evidence type="ECO:0000313" key="4">
    <source>
        <dbReference type="EMBL" id="KAK4770944.1"/>
    </source>
</evidence>
<dbReference type="InterPro" id="IPR027640">
    <property type="entry name" value="Kinesin-like_fam"/>
</dbReference>
<name>A0AAN7QL75_9MYRT</name>
<keyword evidence="1" id="KW-0175">Coiled coil</keyword>
<gene>
    <name evidence="4" type="ORF">SAY87_031476</name>
</gene>
<feature type="compositionally biased region" description="Low complexity" evidence="2">
    <location>
        <begin position="18"/>
        <end position="37"/>
    </location>
</feature>
<protein>
    <recommendedName>
        <fullName evidence="3">Tesmin/TSO1-like CXC domain-containing protein</fullName>
    </recommendedName>
</protein>
<accession>A0AAN7QL75</accession>
<dbReference type="PANTHER" id="PTHR47969">
    <property type="entry name" value="CHROMOSOME-ASSOCIATED KINESIN KIF4A-RELATED"/>
    <property type="match status" value="1"/>
</dbReference>
<dbReference type="EMBL" id="JAXIOK010000005">
    <property type="protein sequence ID" value="KAK4770944.1"/>
    <property type="molecule type" value="Genomic_DNA"/>
</dbReference>
<dbReference type="SMART" id="SM01114">
    <property type="entry name" value="CXC"/>
    <property type="match status" value="1"/>
</dbReference>
<dbReference type="Pfam" id="PF25764">
    <property type="entry name" value="KIF21A_4th"/>
    <property type="match status" value="1"/>
</dbReference>
<comment type="caution">
    <text evidence="4">The sequence shown here is derived from an EMBL/GenBank/DDBJ whole genome shotgun (WGS) entry which is preliminary data.</text>
</comment>
<feature type="region of interest" description="Disordered" evidence="2">
    <location>
        <begin position="1"/>
        <end position="39"/>
    </location>
</feature>
<organism evidence="4 5">
    <name type="scientific">Trapa incisa</name>
    <dbReference type="NCBI Taxonomy" id="236973"/>
    <lineage>
        <taxon>Eukaryota</taxon>
        <taxon>Viridiplantae</taxon>
        <taxon>Streptophyta</taxon>
        <taxon>Embryophyta</taxon>
        <taxon>Tracheophyta</taxon>
        <taxon>Spermatophyta</taxon>
        <taxon>Magnoliopsida</taxon>
        <taxon>eudicotyledons</taxon>
        <taxon>Gunneridae</taxon>
        <taxon>Pentapetalae</taxon>
        <taxon>rosids</taxon>
        <taxon>malvids</taxon>
        <taxon>Myrtales</taxon>
        <taxon>Lythraceae</taxon>
        <taxon>Trapa</taxon>
    </lineage>
</organism>
<dbReference type="GO" id="GO:0003777">
    <property type="term" value="F:microtubule motor activity"/>
    <property type="evidence" value="ECO:0007669"/>
    <property type="project" value="InterPro"/>
</dbReference>
<dbReference type="Proteomes" id="UP001345219">
    <property type="component" value="Chromosome 24"/>
</dbReference>
<feature type="region of interest" description="Disordered" evidence="2">
    <location>
        <begin position="319"/>
        <end position="339"/>
    </location>
</feature>